<feature type="transmembrane region" description="Helical" evidence="1">
    <location>
        <begin position="7"/>
        <end position="29"/>
    </location>
</feature>
<evidence type="ECO:0000313" key="3">
    <source>
        <dbReference type="Proteomes" id="UP001432146"/>
    </source>
</evidence>
<comment type="caution">
    <text evidence="2">The sequence shown here is derived from an EMBL/GenBank/DDBJ whole genome shotgun (WGS) entry which is preliminary data.</text>
</comment>
<evidence type="ECO:0000313" key="2">
    <source>
        <dbReference type="EMBL" id="KAK9293464.1"/>
    </source>
</evidence>
<keyword evidence="3" id="KW-1185">Reference proteome</keyword>
<dbReference type="Proteomes" id="UP001432146">
    <property type="component" value="Unassembled WGS sequence"/>
</dbReference>
<protein>
    <submittedName>
        <fullName evidence="2">Uncharacterized protein</fullName>
    </submittedName>
</protein>
<dbReference type="AlphaFoldDB" id="A0AAW0Z832"/>
<name>A0AAW0Z832_9HYME</name>
<keyword evidence="1" id="KW-0812">Transmembrane</keyword>
<sequence>MDIIRDRLFVFTFELPFGWMFIFFLMNFVQATDETCVRYDEGSVHDLKTTSVWFPLYHQIKRRKFCGTTGSKFEFNG</sequence>
<accession>A0AAW0Z832</accession>
<keyword evidence="1" id="KW-1133">Transmembrane helix</keyword>
<evidence type="ECO:0000256" key="1">
    <source>
        <dbReference type="SAM" id="Phobius"/>
    </source>
</evidence>
<keyword evidence="1" id="KW-0472">Membrane</keyword>
<reference evidence="2 3" key="1">
    <citation type="submission" date="2024-05" db="EMBL/GenBank/DDBJ databases">
        <title>The nuclear and mitochondrial genome assemblies of Tetragonisca angustula (Apidae: Meliponini), a tiny yet remarkable pollinator in the Neotropics.</title>
        <authorList>
            <person name="Ferrari R."/>
            <person name="Ricardo P.C."/>
            <person name="Dias F.C."/>
            <person name="Araujo N.S."/>
            <person name="Soares D.O."/>
            <person name="Zhou Q.-S."/>
            <person name="Zhu C.-D."/>
            <person name="Coutinho L."/>
            <person name="Airas M.C."/>
            <person name="Batista T.M."/>
        </authorList>
    </citation>
    <scope>NUCLEOTIDE SEQUENCE [LARGE SCALE GENOMIC DNA]</scope>
    <source>
        <strain evidence="2">ASF017062</strain>
        <tissue evidence="2">Abdomen</tissue>
    </source>
</reference>
<dbReference type="EMBL" id="JAWNGG020000454">
    <property type="protein sequence ID" value="KAK9293464.1"/>
    <property type="molecule type" value="Genomic_DNA"/>
</dbReference>
<gene>
    <name evidence="2" type="ORF">QLX08_011605</name>
</gene>
<proteinExistence type="predicted"/>
<organism evidence="2 3">
    <name type="scientific">Tetragonisca angustula</name>
    <dbReference type="NCBI Taxonomy" id="166442"/>
    <lineage>
        <taxon>Eukaryota</taxon>
        <taxon>Metazoa</taxon>
        <taxon>Ecdysozoa</taxon>
        <taxon>Arthropoda</taxon>
        <taxon>Hexapoda</taxon>
        <taxon>Insecta</taxon>
        <taxon>Pterygota</taxon>
        <taxon>Neoptera</taxon>
        <taxon>Endopterygota</taxon>
        <taxon>Hymenoptera</taxon>
        <taxon>Apocrita</taxon>
        <taxon>Aculeata</taxon>
        <taxon>Apoidea</taxon>
        <taxon>Anthophila</taxon>
        <taxon>Apidae</taxon>
        <taxon>Tetragonisca</taxon>
    </lineage>
</organism>